<evidence type="ECO:0000256" key="1">
    <source>
        <dbReference type="ARBA" id="ARBA00004138"/>
    </source>
</evidence>
<dbReference type="GeneID" id="13445709"/>
<keyword evidence="3" id="KW-0966">Cell projection</keyword>
<dbReference type="VEuPathDB" id="ToxoDB:NCLIV_000850"/>
<dbReference type="EMBL" id="FR823380">
    <property type="protein sequence ID" value="CBZ49591.1"/>
    <property type="molecule type" value="Genomic_DNA"/>
</dbReference>
<dbReference type="SUPFAM" id="SSF50978">
    <property type="entry name" value="WD40 repeat-like"/>
    <property type="match status" value="1"/>
</dbReference>
<dbReference type="OrthoDB" id="332518at2759"/>
<feature type="repeat" description="WD" evidence="4">
    <location>
        <begin position="254"/>
        <end position="284"/>
    </location>
</feature>
<dbReference type="Proteomes" id="UP000007494">
    <property type="component" value="Chromosome Ia"/>
</dbReference>
<dbReference type="GO" id="GO:0060271">
    <property type="term" value="P:cilium assembly"/>
    <property type="evidence" value="ECO:0007669"/>
    <property type="project" value="TreeGrafter"/>
</dbReference>
<organism evidence="7 8">
    <name type="scientific">Neospora caninum (strain Liverpool)</name>
    <dbReference type="NCBI Taxonomy" id="572307"/>
    <lineage>
        <taxon>Eukaryota</taxon>
        <taxon>Sar</taxon>
        <taxon>Alveolata</taxon>
        <taxon>Apicomplexa</taxon>
        <taxon>Conoidasida</taxon>
        <taxon>Coccidia</taxon>
        <taxon>Eucoccidiorida</taxon>
        <taxon>Eimeriorina</taxon>
        <taxon>Sarcocystidae</taxon>
        <taxon>Neospora</taxon>
    </lineage>
</organism>
<dbReference type="GO" id="GO:0005929">
    <property type="term" value="C:cilium"/>
    <property type="evidence" value="ECO:0007669"/>
    <property type="project" value="UniProtKB-SubCell"/>
</dbReference>
<dbReference type="OMA" id="WDAQGAN"/>
<dbReference type="InterPro" id="IPR001680">
    <property type="entry name" value="WD40_rpt"/>
</dbReference>
<dbReference type="SMART" id="SM00320">
    <property type="entry name" value="WD40"/>
    <property type="match status" value="5"/>
</dbReference>
<sequence length="835" mass="91916">MRVLFDVVSTDARLPVVRTASPKSSTTPLDIAPLWPAPLPNSGLCGDAEWIVLDANDHSADPHFSSSSAFGNREDLLTAHRDGRICRWSGRDSTLSTAETLLTVSDTTVTCFAAVPGRRDISESFDHPPEEPCIVVGTEDGSLKCFRQPVGSQEWVDEATVPEAHALAVTSVTWSPDGSHFVSAGDDGEAKLWSRRCQARAVVEKCDAPVAAVSWSTSADALVVGFGEKLRVATLRDLVTDANEKHLGRSSVEWRAHKGAVLTVDWSRTMILSGGEDGHYKIWNPDGALLFTGSSPRVSLGDAHPFDPAVTGNPLSAVTAVRWSPSGDTFAVGSNDWIAVCDRSGRILSQTFREFGLPHTLAWTRDGAHLAVASTPSLLALGRIIPDPKRWRTLEVSVDSDTRLLLKDLKSQASRRLEQRDSIAHWSIACDALLVVTTRQCFVYKLSSALACLENCQAAYVDDLQQPCFFAKQGVRHACLVQPSQIQVDAQDRSRVRAFDILTGSTVPGPSGHYIGIKECGYIRLVLYACEYMCVKISLSQQENTQWRKLVILDDAGSLFLSPLHSPCWTRLHTSPVQSFAWDETNALVAISNSTVVCWFVPAASMPLDLLEEFQITKEAGDKNLESQIVAFHDGYLTMRRPDGALLQIAVSPFANAVFDQIAKLRWSVCTWRARVGIRKCLPRNLNICVYGVSRLLSSVSRFRCECVQKVLLRQSTEMFSDKRHTPSLYARSLILVRFLGKTRLPIPRANCTRATVSLQEALDLATAYKTHVDTVVAHRKKFLDGFGLSETDSKFKAALQATEIDWSAIQAKIRMDTEREEKATNAAARPHTQS</sequence>
<gene>
    <name evidence="7" type="ORF">NCLIV_000850</name>
</gene>
<dbReference type="Pfam" id="PF00400">
    <property type="entry name" value="WD40"/>
    <property type="match status" value="3"/>
</dbReference>
<evidence type="ECO:0000256" key="4">
    <source>
        <dbReference type="PROSITE-ProRule" id="PRU00221"/>
    </source>
</evidence>
<evidence type="ECO:0000259" key="5">
    <source>
        <dbReference type="Pfam" id="PF23335"/>
    </source>
</evidence>
<dbReference type="AlphaFoldDB" id="F0V7A0"/>
<dbReference type="eggNOG" id="KOG1524">
    <property type="taxonomic scope" value="Eukaryota"/>
</dbReference>
<dbReference type="RefSeq" id="XP_003879626.1">
    <property type="nucleotide sequence ID" value="XM_003879577.1"/>
</dbReference>
<evidence type="ECO:0000313" key="8">
    <source>
        <dbReference type="Proteomes" id="UP000007494"/>
    </source>
</evidence>
<proteinExistence type="predicted"/>
<keyword evidence="4" id="KW-0853">WD repeat</keyword>
<dbReference type="PROSITE" id="PS50082">
    <property type="entry name" value="WD_REPEATS_2"/>
    <property type="match status" value="2"/>
</dbReference>
<dbReference type="PROSITE" id="PS50294">
    <property type="entry name" value="WD_REPEATS_REGION"/>
    <property type="match status" value="2"/>
</dbReference>
<evidence type="ECO:0000313" key="7">
    <source>
        <dbReference type="EMBL" id="CBZ49591.1"/>
    </source>
</evidence>
<dbReference type="InterPro" id="IPR036322">
    <property type="entry name" value="WD40_repeat_dom_sf"/>
</dbReference>
<dbReference type="PANTHER" id="PTHR24098">
    <property type="entry name" value="OUTER SEGMENT 5"/>
    <property type="match status" value="1"/>
</dbReference>
<feature type="domain" description="IFT80/172/WDR35 TPR" evidence="6">
    <location>
        <begin position="759"/>
        <end position="822"/>
    </location>
</feature>
<dbReference type="InterPro" id="IPR015943">
    <property type="entry name" value="WD40/YVTN_repeat-like_dom_sf"/>
</dbReference>
<dbReference type="PANTHER" id="PTHR24098:SF0">
    <property type="entry name" value="OUTER SEGMENT 5"/>
    <property type="match status" value="1"/>
</dbReference>
<feature type="domain" description="IFT80 second beta-propeller" evidence="5">
    <location>
        <begin position="488"/>
        <end position="654"/>
    </location>
</feature>
<dbReference type="InterPro" id="IPR056456">
    <property type="entry name" value="Beta-prop_IFT80_2nd"/>
</dbReference>
<protein>
    <submittedName>
        <fullName evidence="7">Uncharacterized protein</fullName>
    </submittedName>
</protein>
<name>F0V7A0_NEOCL</name>
<dbReference type="Gene3D" id="2.130.10.10">
    <property type="entry name" value="YVTN repeat-like/Quinoprotein amine dehydrogenase"/>
    <property type="match status" value="2"/>
</dbReference>
<evidence type="ECO:0000256" key="3">
    <source>
        <dbReference type="ARBA" id="ARBA00023273"/>
    </source>
</evidence>
<dbReference type="Pfam" id="PF23335">
    <property type="entry name" value="Beta-prop_IFT80_2nd"/>
    <property type="match status" value="1"/>
</dbReference>
<comment type="subcellular location">
    <subcellularLocation>
        <location evidence="1">Cell projection</location>
        <location evidence="1">Cilium</location>
    </subcellularLocation>
</comment>
<dbReference type="Pfam" id="PF23387">
    <property type="entry name" value="TPR_IFT80_172"/>
    <property type="match status" value="1"/>
</dbReference>
<dbReference type="InParanoid" id="F0V7A0"/>
<dbReference type="InterPro" id="IPR056157">
    <property type="entry name" value="TPR_IFT80_172_dom"/>
</dbReference>
<keyword evidence="8" id="KW-1185">Reference proteome</keyword>
<reference evidence="8" key="1">
    <citation type="journal article" date="2012" name="PLoS Pathog.">
        <title>Comparative genomics of the apicomplexan parasites Toxoplasma gondii and Neospora caninum: Coccidia differing in host range and transmission strategy.</title>
        <authorList>
            <person name="Reid A.J."/>
            <person name="Vermont S.J."/>
            <person name="Cotton J.A."/>
            <person name="Harris D."/>
            <person name="Hill-Cawthorne G.A."/>
            <person name="Konen-Waisman S."/>
            <person name="Latham S.M."/>
            <person name="Mourier T."/>
            <person name="Norton R."/>
            <person name="Quail M.A."/>
            <person name="Sanders M."/>
            <person name="Shanmugam D."/>
            <person name="Sohal A."/>
            <person name="Wasmuth J.D."/>
            <person name="Brunk B."/>
            <person name="Grigg M.E."/>
            <person name="Howard J.C."/>
            <person name="Parkinson J."/>
            <person name="Roos D.S."/>
            <person name="Trees A.J."/>
            <person name="Berriman M."/>
            <person name="Pain A."/>
            <person name="Wastling J.M."/>
        </authorList>
    </citation>
    <scope>NUCLEOTIDE SEQUENCE [LARGE SCALE GENOMIC DNA]</scope>
    <source>
        <strain evidence="8">Liverpool</strain>
    </source>
</reference>
<evidence type="ECO:0000256" key="2">
    <source>
        <dbReference type="ARBA" id="ARBA00023069"/>
    </source>
</evidence>
<accession>F0V7A0</accession>
<dbReference type="GO" id="GO:0030992">
    <property type="term" value="C:intraciliary transport particle B"/>
    <property type="evidence" value="ECO:0007669"/>
    <property type="project" value="TreeGrafter"/>
</dbReference>
<keyword evidence="2" id="KW-0969">Cilium</keyword>
<evidence type="ECO:0000259" key="6">
    <source>
        <dbReference type="Pfam" id="PF23387"/>
    </source>
</evidence>
<feature type="repeat" description="WD" evidence="4">
    <location>
        <begin position="162"/>
        <end position="194"/>
    </location>
</feature>